<organism evidence="1 2">
    <name type="scientific">Kutzneria kofuensis</name>
    <dbReference type="NCBI Taxonomy" id="103725"/>
    <lineage>
        <taxon>Bacteria</taxon>
        <taxon>Bacillati</taxon>
        <taxon>Actinomycetota</taxon>
        <taxon>Actinomycetes</taxon>
        <taxon>Pseudonocardiales</taxon>
        <taxon>Pseudonocardiaceae</taxon>
        <taxon>Kutzneria</taxon>
    </lineage>
</organism>
<comment type="caution">
    <text evidence="1">The sequence shown here is derived from an EMBL/GenBank/DDBJ whole genome shotgun (WGS) entry which is preliminary data.</text>
</comment>
<dbReference type="AlphaFoldDB" id="A0A7W9NFK1"/>
<reference evidence="1 2" key="1">
    <citation type="submission" date="2020-08" db="EMBL/GenBank/DDBJ databases">
        <title>Sequencing the genomes of 1000 actinobacteria strains.</title>
        <authorList>
            <person name="Klenk H.-P."/>
        </authorList>
    </citation>
    <scope>NUCLEOTIDE SEQUENCE [LARGE SCALE GENOMIC DNA]</scope>
    <source>
        <strain evidence="1 2">DSM 43851</strain>
    </source>
</reference>
<protein>
    <submittedName>
        <fullName evidence="1">Uncharacterized protein</fullName>
    </submittedName>
</protein>
<dbReference type="RefSeq" id="WP_184860167.1">
    <property type="nucleotide sequence ID" value="NZ_BAAAWY010000042.1"/>
</dbReference>
<evidence type="ECO:0000313" key="2">
    <source>
        <dbReference type="Proteomes" id="UP000585638"/>
    </source>
</evidence>
<sequence>MSEPDDLDLPEDARAELDALPPAQRREWITYLRDRQKVWAQLQARTRCAVDILNQANDTLLSQLSLQPDEASRQALLDQATATAFMGEALLSAVRGDAEAYALHREAWDRYAATTANYRIAARDEPDPMA</sequence>
<name>A0A7W9NFK1_9PSEU</name>
<proteinExistence type="predicted"/>
<dbReference type="Proteomes" id="UP000585638">
    <property type="component" value="Unassembled WGS sequence"/>
</dbReference>
<dbReference type="EMBL" id="JACHIR010000001">
    <property type="protein sequence ID" value="MBB5890604.1"/>
    <property type="molecule type" value="Genomic_DNA"/>
</dbReference>
<accession>A0A7W9NFK1</accession>
<keyword evidence="2" id="KW-1185">Reference proteome</keyword>
<gene>
    <name evidence="1" type="ORF">BJ998_001800</name>
</gene>
<evidence type="ECO:0000313" key="1">
    <source>
        <dbReference type="EMBL" id="MBB5890604.1"/>
    </source>
</evidence>